<feature type="compositionally biased region" description="Polar residues" evidence="1">
    <location>
        <begin position="1"/>
        <end position="11"/>
    </location>
</feature>
<dbReference type="RefSeq" id="WP_100580781.1">
    <property type="nucleotide sequence ID" value="NZ_BMVE01000003.1"/>
</dbReference>
<evidence type="ECO:0000256" key="1">
    <source>
        <dbReference type="SAM" id="MobiDB-lite"/>
    </source>
</evidence>
<evidence type="ECO:0000313" key="3">
    <source>
        <dbReference type="Proteomes" id="UP001432075"/>
    </source>
</evidence>
<organism evidence="2 3">
    <name type="scientific">Streptomyces goshikiensis</name>
    <dbReference type="NCBI Taxonomy" id="1942"/>
    <lineage>
        <taxon>Bacteria</taxon>
        <taxon>Bacillati</taxon>
        <taxon>Actinomycetota</taxon>
        <taxon>Actinomycetes</taxon>
        <taxon>Kitasatosporales</taxon>
        <taxon>Streptomycetaceae</taxon>
        <taxon>Streptomyces</taxon>
    </lineage>
</organism>
<accession>A0ABZ1REZ3</accession>
<dbReference type="EMBL" id="CP108057">
    <property type="protein sequence ID" value="WUO44881.1"/>
    <property type="molecule type" value="Genomic_DNA"/>
</dbReference>
<feature type="region of interest" description="Disordered" evidence="1">
    <location>
        <begin position="1"/>
        <end position="30"/>
    </location>
</feature>
<protein>
    <submittedName>
        <fullName evidence="2">Uncharacterized protein</fullName>
    </submittedName>
</protein>
<reference evidence="2" key="1">
    <citation type="submission" date="2022-10" db="EMBL/GenBank/DDBJ databases">
        <title>The complete genomes of actinobacterial strains from the NBC collection.</title>
        <authorList>
            <person name="Joergensen T.S."/>
            <person name="Alvarez Arevalo M."/>
            <person name="Sterndorff E.B."/>
            <person name="Faurdal D."/>
            <person name="Vuksanovic O."/>
            <person name="Mourched A.-S."/>
            <person name="Charusanti P."/>
            <person name="Shaw S."/>
            <person name="Blin K."/>
            <person name="Weber T."/>
        </authorList>
    </citation>
    <scope>NUCLEOTIDE SEQUENCE</scope>
    <source>
        <strain evidence="2">NBC_00283</strain>
    </source>
</reference>
<gene>
    <name evidence="2" type="ORF">OHU17_03140</name>
</gene>
<name>A0ABZ1REZ3_9ACTN</name>
<sequence length="105" mass="11686">MATTHSPPTTTARHRGTDDGARAMRIPRQPAHALRSAPLYDELAREWAARGATVPGLPDPVWQQLVSWEYFQREIAAVVRDLHLRGAEPVPEPGAPPAPPRWQRV</sequence>
<proteinExistence type="predicted"/>
<keyword evidence="3" id="KW-1185">Reference proteome</keyword>
<dbReference type="Proteomes" id="UP001432075">
    <property type="component" value="Chromosome"/>
</dbReference>
<evidence type="ECO:0000313" key="2">
    <source>
        <dbReference type="EMBL" id="WUO44881.1"/>
    </source>
</evidence>